<dbReference type="EMBL" id="BPLR01019472">
    <property type="protein sequence ID" value="GIX68268.1"/>
    <property type="molecule type" value="Genomic_DNA"/>
</dbReference>
<proteinExistence type="predicted"/>
<reference evidence="1 2" key="1">
    <citation type="submission" date="2021-06" db="EMBL/GenBank/DDBJ databases">
        <title>Caerostris extrusa draft genome.</title>
        <authorList>
            <person name="Kono N."/>
            <person name="Arakawa K."/>
        </authorList>
    </citation>
    <scope>NUCLEOTIDE SEQUENCE [LARGE SCALE GENOMIC DNA]</scope>
</reference>
<protein>
    <submittedName>
        <fullName evidence="1">Uncharacterized protein</fullName>
    </submittedName>
</protein>
<evidence type="ECO:0000313" key="1">
    <source>
        <dbReference type="EMBL" id="GIX68268.1"/>
    </source>
</evidence>
<organism evidence="1 2">
    <name type="scientific">Caerostris extrusa</name>
    <name type="common">Bark spider</name>
    <name type="synonym">Caerostris bankana</name>
    <dbReference type="NCBI Taxonomy" id="172846"/>
    <lineage>
        <taxon>Eukaryota</taxon>
        <taxon>Metazoa</taxon>
        <taxon>Ecdysozoa</taxon>
        <taxon>Arthropoda</taxon>
        <taxon>Chelicerata</taxon>
        <taxon>Arachnida</taxon>
        <taxon>Araneae</taxon>
        <taxon>Araneomorphae</taxon>
        <taxon>Entelegynae</taxon>
        <taxon>Araneoidea</taxon>
        <taxon>Araneidae</taxon>
        <taxon>Caerostris</taxon>
    </lineage>
</organism>
<dbReference type="AlphaFoldDB" id="A0AAV4M8Q5"/>
<dbReference type="Proteomes" id="UP001054945">
    <property type="component" value="Unassembled WGS sequence"/>
</dbReference>
<name>A0AAV4M8Q5_CAEEX</name>
<evidence type="ECO:0000313" key="2">
    <source>
        <dbReference type="Proteomes" id="UP001054945"/>
    </source>
</evidence>
<sequence>MAIFRIILFGDAKQKKKIQIFMLPPPTLCCKGYLRGRMGGSAEYCEWAKAHHHFNLIRFLKQHSNIHSGIPQKCLQRLSGDFIGRWGCEPSE</sequence>
<comment type="caution">
    <text evidence="1">The sequence shown here is derived from an EMBL/GenBank/DDBJ whole genome shotgun (WGS) entry which is preliminary data.</text>
</comment>
<gene>
    <name evidence="1" type="ORF">CEXT_507341</name>
</gene>
<accession>A0AAV4M8Q5</accession>
<keyword evidence="2" id="KW-1185">Reference proteome</keyword>